<keyword evidence="2" id="KW-1185">Reference proteome</keyword>
<protein>
    <submittedName>
        <fullName evidence="1">GYD domain-containing protein</fullName>
    </submittedName>
</protein>
<proteinExistence type="predicted"/>
<organism evidence="1 2">
    <name type="scientific">Hypericibacter adhaerens</name>
    <dbReference type="NCBI Taxonomy" id="2602016"/>
    <lineage>
        <taxon>Bacteria</taxon>
        <taxon>Pseudomonadati</taxon>
        <taxon>Pseudomonadota</taxon>
        <taxon>Alphaproteobacteria</taxon>
        <taxon>Rhodospirillales</taxon>
        <taxon>Dongiaceae</taxon>
        <taxon>Hypericibacter</taxon>
    </lineage>
</organism>
<evidence type="ECO:0000313" key="2">
    <source>
        <dbReference type="Proteomes" id="UP000325797"/>
    </source>
</evidence>
<reference evidence="1 2" key="1">
    <citation type="submission" date="2019-08" db="EMBL/GenBank/DDBJ databases">
        <title>Hyperibacter terrae gen. nov., sp. nov. and Hyperibacter viscosus sp. nov., two new members in the family Rhodospirillaceae isolated from the rhizosphere of Hypericum perforatum.</title>
        <authorList>
            <person name="Noviana Z."/>
        </authorList>
    </citation>
    <scope>NUCLEOTIDE SEQUENCE [LARGE SCALE GENOMIC DNA]</scope>
    <source>
        <strain evidence="1 2">R5959</strain>
    </source>
</reference>
<name>A0A5J6MXW0_9PROT</name>
<dbReference type="KEGG" id="hadh:FRZ61_24500"/>
<dbReference type="Proteomes" id="UP000325797">
    <property type="component" value="Chromosome"/>
</dbReference>
<gene>
    <name evidence="1" type="ORF">FRZ61_24500</name>
</gene>
<dbReference type="OrthoDB" id="9795737at2"/>
<dbReference type="RefSeq" id="WP_151117996.1">
    <property type="nucleotide sequence ID" value="NZ_CP042582.1"/>
</dbReference>
<evidence type="ECO:0000313" key="1">
    <source>
        <dbReference type="EMBL" id="QEX22518.1"/>
    </source>
</evidence>
<dbReference type="AlphaFoldDB" id="A0A5J6MXW0"/>
<accession>A0A5J6MXW0</accession>
<dbReference type="Pfam" id="PF08734">
    <property type="entry name" value="GYD"/>
    <property type="match status" value="1"/>
</dbReference>
<dbReference type="EMBL" id="CP042582">
    <property type="protein sequence ID" value="QEX22518.1"/>
    <property type="molecule type" value="Genomic_DNA"/>
</dbReference>
<sequence length="97" mass="10593">MAKYILLTNWTEQGIKNVKESPKRLDAAKALAKKLGGEMKKFYMTTGSYDMIVILDLPGDDAAAKFALQLGMAGNVRTTTLKAFSEDSYRSIIATVG</sequence>
<dbReference type="InterPro" id="IPR014845">
    <property type="entry name" value="GYD/TTHA1554"/>
</dbReference>